<keyword evidence="8" id="KW-1185">Reference proteome</keyword>
<evidence type="ECO:0000256" key="5">
    <source>
        <dbReference type="ARBA" id="ARBA00053565"/>
    </source>
</evidence>
<dbReference type="Gene3D" id="3.30.70.1180">
    <property type="entry name" value="Vacuolar atp synthase subunit c, domain 1"/>
    <property type="match status" value="1"/>
</dbReference>
<comment type="function">
    <text evidence="5">Subunit of the V1 complex of vacuolar(H+)-ATPase (V-ATPase), a multisubunit enzyme composed of a peripheral complex (V1) that hydrolyzes ATP and a membrane integral complex (V0) that translocates protons. V-ATPase is responsible for acidifying and maintaining the pH of intracellular compartments. Subunit C is necessary for the assembly of the catalytic sector of the enzyme and is likely to have a specific function in its catalytic activity. Reversibly leaves the enzyme after glucose depletion, causing the catalytic subcomplex V1 to detach from the V0 section.</text>
</comment>
<dbReference type="Gene3D" id="3.30.70.100">
    <property type="match status" value="1"/>
</dbReference>
<comment type="similarity">
    <text evidence="1 6">Belongs to the V-ATPase C subunit family.</text>
</comment>
<dbReference type="SUPFAM" id="SSF118203">
    <property type="entry name" value="Vacuolar ATP synthase subunit C"/>
    <property type="match status" value="1"/>
</dbReference>
<dbReference type="Proteomes" id="UP001222325">
    <property type="component" value="Unassembled WGS sequence"/>
</dbReference>
<evidence type="ECO:0000256" key="2">
    <source>
        <dbReference type="ARBA" id="ARBA00022448"/>
    </source>
</evidence>
<dbReference type="GO" id="GO:0000221">
    <property type="term" value="C:vacuolar proton-transporting V-type ATPase, V1 domain"/>
    <property type="evidence" value="ECO:0007669"/>
    <property type="project" value="TreeGrafter"/>
</dbReference>
<gene>
    <name evidence="7" type="ORF">B0H15DRAFT_315722</name>
</gene>
<evidence type="ECO:0000256" key="4">
    <source>
        <dbReference type="ARBA" id="ARBA00023065"/>
    </source>
</evidence>
<dbReference type="GO" id="GO:0046961">
    <property type="term" value="F:proton-transporting ATPase activity, rotational mechanism"/>
    <property type="evidence" value="ECO:0007669"/>
    <property type="project" value="InterPro"/>
</dbReference>
<dbReference type="Pfam" id="PF03223">
    <property type="entry name" value="V-ATPase_C"/>
    <property type="match status" value="2"/>
</dbReference>
<evidence type="ECO:0000313" key="8">
    <source>
        <dbReference type="Proteomes" id="UP001222325"/>
    </source>
</evidence>
<protein>
    <recommendedName>
        <fullName evidence="6">V-type proton ATPase subunit C</fullName>
    </recommendedName>
</protein>
<evidence type="ECO:0000313" key="7">
    <source>
        <dbReference type="EMBL" id="KAJ7102165.1"/>
    </source>
</evidence>
<comment type="caution">
    <text evidence="7">The sequence shown here is derived from an EMBL/GenBank/DDBJ whole genome shotgun (WGS) entry which is preliminary data.</text>
</comment>
<name>A0AAD6UKB3_9AGAR</name>
<dbReference type="PANTHER" id="PTHR10137">
    <property type="entry name" value="V-TYPE PROTON ATPASE SUBUNIT C"/>
    <property type="match status" value="1"/>
</dbReference>
<keyword evidence="3 6" id="KW-0375">Hydrogen ion transport</keyword>
<accession>A0AAD6UKB3</accession>
<comment type="subunit">
    <text evidence="6">V-ATPase is a heteromultimeric enzyme composed of a peripheral catalytic V1 complex (components A to H) attached to an integral membrane V0 proton pore complex.</text>
</comment>
<organism evidence="7 8">
    <name type="scientific">Mycena belliarum</name>
    <dbReference type="NCBI Taxonomy" id="1033014"/>
    <lineage>
        <taxon>Eukaryota</taxon>
        <taxon>Fungi</taxon>
        <taxon>Dikarya</taxon>
        <taxon>Basidiomycota</taxon>
        <taxon>Agaricomycotina</taxon>
        <taxon>Agaricomycetes</taxon>
        <taxon>Agaricomycetidae</taxon>
        <taxon>Agaricales</taxon>
        <taxon>Marasmiineae</taxon>
        <taxon>Mycenaceae</taxon>
        <taxon>Mycena</taxon>
    </lineage>
</organism>
<dbReference type="Gene3D" id="1.20.1460.10">
    <property type="entry name" value="subunit c (vma5p) of the yeast v-atpase, domain 2"/>
    <property type="match status" value="1"/>
</dbReference>
<reference evidence="7" key="1">
    <citation type="submission" date="2023-03" db="EMBL/GenBank/DDBJ databases">
        <title>Massive genome expansion in bonnet fungi (Mycena s.s.) driven by repeated elements and novel gene families across ecological guilds.</title>
        <authorList>
            <consortium name="Lawrence Berkeley National Laboratory"/>
            <person name="Harder C.B."/>
            <person name="Miyauchi S."/>
            <person name="Viragh M."/>
            <person name="Kuo A."/>
            <person name="Thoen E."/>
            <person name="Andreopoulos B."/>
            <person name="Lu D."/>
            <person name="Skrede I."/>
            <person name="Drula E."/>
            <person name="Henrissat B."/>
            <person name="Morin E."/>
            <person name="Kohler A."/>
            <person name="Barry K."/>
            <person name="LaButti K."/>
            <person name="Morin E."/>
            <person name="Salamov A."/>
            <person name="Lipzen A."/>
            <person name="Mereny Z."/>
            <person name="Hegedus B."/>
            <person name="Baldrian P."/>
            <person name="Stursova M."/>
            <person name="Weitz H."/>
            <person name="Taylor A."/>
            <person name="Grigoriev I.V."/>
            <person name="Nagy L.G."/>
            <person name="Martin F."/>
            <person name="Kauserud H."/>
        </authorList>
    </citation>
    <scope>NUCLEOTIDE SEQUENCE</scope>
    <source>
        <strain evidence="7">CBHHK173m</strain>
    </source>
</reference>
<evidence type="ECO:0000256" key="3">
    <source>
        <dbReference type="ARBA" id="ARBA00022781"/>
    </source>
</evidence>
<keyword evidence="4 6" id="KW-0406">Ion transport</keyword>
<keyword evidence="2 6" id="KW-0813">Transport</keyword>
<proteinExistence type="inferred from homology"/>
<sequence length="404" mass="46402">MPSDQSTWLIAVPQDGDSEGLFQELSPKLSQQSKSNEAAPFMIPTFKTGTLDGLISLSEDLPKLETFFTTTVAKTVDTLRNLLNNDPSKLTQHILVNEQTVDEYIKGWKWNEGRYGVQRGLRDIVDALNKEMTSIDNAMKAKLTNYNLVKGSLVQMQRKKTGNLSLRSLVDVVSKEDFIQDSEYLETLLVAVPKANAKEWNSKYERLSSMVVPRSSATVASDEEYTLFSVVVFRRVHDEFVQKCRENKLFLAQNHPCYLLTDCHRFIVRDFVFSEEEFAKQHQELETADSTEKELWTELLRLSRTNFSESMQILVHVKVVRLFVESVLRYGLPANYTGIAVKPDPKSAKKTFGLLQTQFSYLKPRSNRAKSGRGESDEFVGEYQTLMEQEFFDFVMFEVPWIIY</sequence>
<dbReference type="CDD" id="cd14785">
    <property type="entry name" value="V-ATPase_C"/>
    <property type="match status" value="1"/>
</dbReference>
<dbReference type="InterPro" id="IPR004907">
    <property type="entry name" value="ATPase_V1-cplx_csu"/>
</dbReference>
<evidence type="ECO:0000256" key="6">
    <source>
        <dbReference type="RuleBase" id="RU364010"/>
    </source>
</evidence>
<dbReference type="FunFam" id="3.30.70.100:FF:000002">
    <property type="entry name" value="V-type proton ATPase subunit C"/>
    <property type="match status" value="1"/>
</dbReference>
<comment type="function">
    <text evidence="6">Subunit of the V1 complex of vacuolar(H+)-ATPase (V-ATPase), a multisubunit enzyme composed of a peripheral complex (V1) that hydrolyzes ATP and a membrane integral complex (V0) that translocates protons. V-ATPase is responsible for acidifying and maintaining the pH of intracellular compartments and in some cell types, is targeted to the plasma membrane, where it is responsible for acidifying the extracellular environment. Subunit C is necessary for the assembly of the catalytic sector of the enzyme and is likely to have a specific function in its catalytic activity.</text>
</comment>
<dbReference type="AlphaFoldDB" id="A0AAD6UKB3"/>
<dbReference type="PANTHER" id="PTHR10137:SF0">
    <property type="entry name" value="V-TYPE PROTON ATPASE SUBUNIT C"/>
    <property type="match status" value="1"/>
</dbReference>
<evidence type="ECO:0000256" key="1">
    <source>
        <dbReference type="ARBA" id="ARBA00006138"/>
    </source>
</evidence>
<dbReference type="InterPro" id="IPR036132">
    <property type="entry name" value="Vac_ATP_synth_c_sf"/>
</dbReference>
<dbReference type="EMBL" id="JARJCN010000003">
    <property type="protein sequence ID" value="KAJ7102165.1"/>
    <property type="molecule type" value="Genomic_DNA"/>
</dbReference>